<evidence type="ECO:0000256" key="8">
    <source>
        <dbReference type="ARBA" id="ARBA00022741"/>
    </source>
</evidence>
<dbReference type="Pfam" id="PF07714">
    <property type="entry name" value="PK_Tyr_Ser-Thr"/>
    <property type="match status" value="1"/>
</dbReference>
<evidence type="ECO:0000256" key="7">
    <source>
        <dbReference type="ARBA" id="ARBA00022729"/>
    </source>
</evidence>
<keyword evidence="9" id="KW-0418">Kinase</keyword>
<comment type="catalytic activity">
    <reaction evidence="16">
        <text>L-threonyl-[protein] + ATP = O-phospho-L-threonyl-[protein] + ADP + H(+)</text>
        <dbReference type="Rhea" id="RHEA:46608"/>
        <dbReference type="Rhea" id="RHEA-COMP:11060"/>
        <dbReference type="Rhea" id="RHEA-COMP:11605"/>
        <dbReference type="ChEBI" id="CHEBI:15378"/>
        <dbReference type="ChEBI" id="CHEBI:30013"/>
        <dbReference type="ChEBI" id="CHEBI:30616"/>
        <dbReference type="ChEBI" id="CHEBI:61977"/>
        <dbReference type="ChEBI" id="CHEBI:456216"/>
        <dbReference type="EC" id="2.7.11.1"/>
    </reaction>
</comment>
<evidence type="ECO:0000256" key="9">
    <source>
        <dbReference type="ARBA" id="ARBA00022777"/>
    </source>
</evidence>
<dbReference type="PANTHER" id="PTHR27009">
    <property type="entry name" value="RUST RESISTANCE KINASE LR10-RELATED"/>
    <property type="match status" value="1"/>
</dbReference>
<keyword evidence="12 19" id="KW-0472">Membrane</keyword>
<feature type="chain" id="PRO_5029535964" description="non-specific serine/threonine protein kinase" evidence="20">
    <location>
        <begin position="28"/>
        <end position="617"/>
    </location>
</feature>
<gene>
    <name evidence="22" type="ORF">G4B88_010816</name>
</gene>
<dbReference type="InterPro" id="IPR011009">
    <property type="entry name" value="Kinase-like_dom_sf"/>
</dbReference>
<evidence type="ECO:0000256" key="12">
    <source>
        <dbReference type="ARBA" id="ARBA00023136"/>
    </source>
</evidence>
<organism evidence="22 23">
    <name type="scientific">Cannabis sativa</name>
    <name type="common">Hemp</name>
    <name type="synonym">Marijuana</name>
    <dbReference type="NCBI Taxonomy" id="3483"/>
    <lineage>
        <taxon>Eukaryota</taxon>
        <taxon>Viridiplantae</taxon>
        <taxon>Streptophyta</taxon>
        <taxon>Embryophyta</taxon>
        <taxon>Tracheophyta</taxon>
        <taxon>Spermatophyta</taxon>
        <taxon>Magnoliopsida</taxon>
        <taxon>eudicotyledons</taxon>
        <taxon>Gunneridae</taxon>
        <taxon>Pentapetalae</taxon>
        <taxon>rosids</taxon>
        <taxon>fabids</taxon>
        <taxon>Rosales</taxon>
        <taxon>Cannabaceae</taxon>
        <taxon>Cannabis</taxon>
    </lineage>
</organism>
<dbReference type="InterPro" id="IPR045874">
    <property type="entry name" value="LRK10/LRL21-25-like"/>
</dbReference>
<feature type="transmembrane region" description="Helical" evidence="19">
    <location>
        <begin position="240"/>
        <end position="262"/>
    </location>
</feature>
<dbReference type="GO" id="GO:0016020">
    <property type="term" value="C:membrane"/>
    <property type="evidence" value="ECO:0007669"/>
    <property type="project" value="UniProtKB-SubCell"/>
</dbReference>
<dbReference type="PROSITE" id="PS50011">
    <property type="entry name" value="PROTEIN_KINASE_DOM"/>
    <property type="match status" value="1"/>
</dbReference>
<reference evidence="22 23" key="1">
    <citation type="journal article" date="2020" name="bioRxiv">
        <title>Sequence and annotation of 42 cannabis genomes reveals extensive copy number variation in cannabinoid synthesis and pathogen resistance genes.</title>
        <authorList>
            <person name="Mckernan K.J."/>
            <person name="Helbert Y."/>
            <person name="Kane L.T."/>
            <person name="Ebling H."/>
            <person name="Zhang L."/>
            <person name="Liu B."/>
            <person name="Eaton Z."/>
            <person name="Mclaughlin S."/>
            <person name="Kingan S."/>
            <person name="Baybayan P."/>
            <person name="Concepcion G."/>
            <person name="Jordan M."/>
            <person name="Riva A."/>
            <person name="Barbazuk W."/>
            <person name="Harkins T."/>
        </authorList>
    </citation>
    <scope>NUCLEOTIDE SEQUENCE [LARGE SCALE GENOMIC DNA]</scope>
    <source>
        <strain evidence="23">cv. Jamaican Lion 4</strain>
        <tissue evidence="22">Leaf</tissue>
    </source>
</reference>
<dbReference type="InterPro" id="IPR000719">
    <property type="entry name" value="Prot_kinase_dom"/>
</dbReference>
<feature type="binding site" evidence="18">
    <location>
        <position position="330"/>
    </location>
    <ligand>
        <name>ATP</name>
        <dbReference type="ChEBI" id="CHEBI:30616"/>
    </ligand>
</feature>
<dbReference type="FunFam" id="1.10.510.10:FF:000590">
    <property type="entry name" value="PR5-like receptor kinase"/>
    <property type="match status" value="1"/>
</dbReference>
<evidence type="ECO:0000256" key="20">
    <source>
        <dbReference type="SAM" id="SignalP"/>
    </source>
</evidence>
<keyword evidence="4" id="KW-0245">EGF-like domain</keyword>
<keyword evidence="8 18" id="KW-0547">Nucleotide-binding</keyword>
<dbReference type="Proteomes" id="UP000583929">
    <property type="component" value="Unassembled WGS sequence"/>
</dbReference>
<dbReference type="GO" id="GO:0005524">
    <property type="term" value="F:ATP binding"/>
    <property type="evidence" value="ECO:0007669"/>
    <property type="project" value="UniProtKB-UniRule"/>
</dbReference>
<protein>
    <recommendedName>
        <fullName evidence="2">non-specific serine/threonine protein kinase</fullName>
        <ecNumber evidence="2">2.7.11.1</ecNumber>
    </recommendedName>
</protein>
<accession>A0A7J6HJA3</accession>
<comment type="caution">
    <text evidence="22">The sequence shown here is derived from an EMBL/GenBank/DDBJ whole genome shotgun (WGS) entry which is preliminary data.</text>
</comment>
<keyword evidence="13" id="KW-1015">Disulfide bond</keyword>
<dbReference type="Gene3D" id="1.10.510.10">
    <property type="entry name" value="Transferase(Phosphotransferase) domain 1"/>
    <property type="match status" value="1"/>
</dbReference>
<dbReference type="GO" id="GO:0004674">
    <property type="term" value="F:protein serine/threonine kinase activity"/>
    <property type="evidence" value="ECO:0007669"/>
    <property type="project" value="UniProtKB-KW"/>
</dbReference>
<evidence type="ECO:0000256" key="15">
    <source>
        <dbReference type="ARBA" id="ARBA00023180"/>
    </source>
</evidence>
<keyword evidence="5" id="KW-0808">Transferase</keyword>
<dbReference type="EC" id="2.7.11.1" evidence="2"/>
<keyword evidence="10 18" id="KW-0067">ATP-binding</keyword>
<evidence type="ECO:0000259" key="21">
    <source>
        <dbReference type="PROSITE" id="PS50011"/>
    </source>
</evidence>
<evidence type="ECO:0000256" key="13">
    <source>
        <dbReference type="ARBA" id="ARBA00023157"/>
    </source>
</evidence>
<evidence type="ECO:0000256" key="16">
    <source>
        <dbReference type="ARBA" id="ARBA00047899"/>
    </source>
</evidence>
<evidence type="ECO:0000313" key="23">
    <source>
        <dbReference type="Proteomes" id="UP000583929"/>
    </source>
</evidence>
<dbReference type="FunFam" id="3.30.200.20:FF:000059">
    <property type="entry name" value="S-receptor-like serine/threonine-protein kinase"/>
    <property type="match status" value="1"/>
</dbReference>
<dbReference type="InterPro" id="IPR001245">
    <property type="entry name" value="Ser-Thr/Tyr_kinase_cat_dom"/>
</dbReference>
<evidence type="ECO:0000256" key="11">
    <source>
        <dbReference type="ARBA" id="ARBA00022989"/>
    </source>
</evidence>
<dbReference type="InterPro" id="IPR008271">
    <property type="entry name" value="Ser/Thr_kinase_AS"/>
</dbReference>
<dbReference type="CDD" id="cd14066">
    <property type="entry name" value="STKc_IRAK"/>
    <property type="match status" value="1"/>
</dbReference>
<dbReference type="PROSITE" id="PS00108">
    <property type="entry name" value="PROTEIN_KINASE_ST"/>
    <property type="match status" value="1"/>
</dbReference>
<keyword evidence="23" id="KW-1185">Reference proteome</keyword>
<evidence type="ECO:0000256" key="3">
    <source>
        <dbReference type="ARBA" id="ARBA00022527"/>
    </source>
</evidence>
<keyword evidence="15" id="KW-0325">Glycoprotein</keyword>
<dbReference type="EMBL" id="JAATIQ010000040">
    <property type="protein sequence ID" value="KAF4395352.1"/>
    <property type="molecule type" value="Genomic_DNA"/>
</dbReference>
<keyword evidence="14" id="KW-0675">Receptor</keyword>
<dbReference type="Gene3D" id="3.30.200.20">
    <property type="entry name" value="Phosphorylase Kinase, domain 1"/>
    <property type="match status" value="1"/>
</dbReference>
<keyword evidence="7 20" id="KW-0732">Signal</keyword>
<dbReference type="AlphaFoldDB" id="A0A7J6HJA3"/>
<evidence type="ECO:0000256" key="19">
    <source>
        <dbReference type="SAM" id="Phobius"/>
    </source>
</evidence>
<keyword evidence="11 19" id="KW-1133">Transmembrane helix</keyword>
<evidence type="ECO:0000313" key="22">
    <source>
        <dbReference type="EMBL" id="KAF4395352.1"/>
    </source>
</evidence>
<dbReference type="InterPro" id="IPR017441">
    <property type="entry name" value="Protein_kinase_ATP_BS"/>
</dbReference>
<comment type="subcellular location">
    <subcellularLocation>
        <location evidence="1">Membrane</location>
        <topology evidence="1">Single-pass type I membrane protein</topology>
    </subcellularLocation>
</comment>
<evidence type="ECO:0000256" key="10">
    <source>
        <dbReference type="ARBA" id="ARBA00022840"/>
    </source>
</evidence>
<evidence type="ECO:0000256" key="14">
    <source>
        <dbReference type="ARBA" id="ARBA00023170"/>
    </source>
</evidence>
<keyword evidence="3" id="KW-0723">Serine/threonine-protein kinase</keyword>
<evidence type="ECO:0000256" key="1">
    <source>
        <dbReference type="ARBA" id="ARBA00004479"/>
    </source>
</evidence>
<dbReference type="SUPFAM" id="SSF56112">
    <property type="entry name" value="Protein kinase-like (PK-like)"/>
    <property type="match status" value="1"/>
</dbReference>
<comment type="catalytic activity">
    <reaction evidence="17">
        <text>L-seryl-[protein] + ATP = O-phospho-L-seryl-[protein] + ADP + H(+)</text>
        <dbReference type="Rhea" id="RHEA:17989"/>
        <dbReference type="Rhea" id="RHEA-COMP:9863"/>
        <dbReference type="Rhea" id="RHEA-COMP:11604"/>
        <dbReference type="ChEBI" id="CHEBI:15378"/>
        <dbReference type="ChEBI" id="CHEBI:29999"/>
        <dbReference type="ChEBI" id="CHEBI:30616"/>
        <dbReference type="ChEBI" id="CHEBI:83421"/>
        <dbReference type="ChEBI" id="CHEBI:456216"/>
        <dbReference type="EC" id="2.7.11.1"/>
    </reaction>
</comment>
<evidence type="ECO:0000256" key="17">
    <source>
        <dbReference type="ARBA" id="ARBA00048679"/>
    </source>
</evidence>
<sequence length="617" mass="69774">MSSKIPLFIFLFILTQNSLLLLTSAQAKKSLPKCHPILCGRNQNQMSPFNNKIMSPECGALKLNCSQDGPRIQLKKQGHWFKIENISQSQPQSLISIDIKDSLPSDLSESCKLMNQYSLPSPTDSSHFSSYNFTAEVTSTLYNCTPNIGSIAKDFVRTDCKGYDFYYKPPNMSFPYQKQCPNVTLPFYSPFIPFTLHLKINPYCFGCDLGGGKCHNSTTQSQFHCTLFPQKGPKKKKLNLGVEVAIIFGGIGTLVIMLICCWRTFCWKKHNHVHQSIEAFIKNCDPLQVRRYTYSNIKKMTNSFKEKLGQGGFGSVYKGKLLDGHLVAVKMLNEFKANDGEDFMNEVEAISRTSHVNVVRLLGFCFEGAKKALIYEFMPNGSLEKFIYHENESEENFKLDWETCYGISLGIARGLEYLHRGCNKRILHFDIKPHNILLDAEFVPKISDFGLAKVCTRKDSLLSMLGPRGTIGYIAPEVIYRNFGAVSHKSDVYSFGMMILEMVGGRKNMNVSIDNSSEIYFPQWIYKRLEAEELGLKRIMNREENVKVRKMIMTSLWCIQTDPSSRPAMSRVIEMLEGSLESLQVPPKPFLCSSPSLPSSSLSCSSNTFVSLQISNI</sequence>
<evidence type="ECO:0000256" key="18">
    <source>
        <dbReference type="PROSITE-ProRule" id="PRU10141"/>
    </source>
</evidence>
<feature type="domain" description="Protein kinase" evidence="21">
    <location>
        <begin position="302"/>
        <end position="591"/>
    </location>
</feature>
<evidence type="ECO:0000256" key="5">
    <source>
        <dbReference type="ARBA" id="ARBA00022679"/>
    </source>
</evidence>
<name>A0A7J6HJA3_CANSA</name>
<proteinExistence type="predicted"/>
<keyword evidence="6 19" id="KW-0812">Transmembrane</keyword>
<evidence type="ECO:0000256" key="6">
    <source>
        <dbReference type="ARBA" id="ARBA00022692"/>
    </source>
</evidence>
<dbReference type="SMART" id="SM00220">
    <property type="entry name" value="S_TKc"/>
    <property type="match status" value="1"/>
</dbReference>
<evidence type="ECO:0000256" key="4">
    <source>
        <dbReference type="ARBA" id="ARBA00022536"/>
    </source>
</evidence>
<feature type="signal peptide" evidence="20">
    <location>
        <begin position="1"/>
        <end position="27"/>
    </location>
</feature>
<dbReference type="PROSITE" id="PS00107">
    <property type="entry name" value="PROTEIN_KINASE_ATP"/>
    <property type="match status" value="1"/>
</dbReference>
<evidence type="ECO:0000256" key="2">
    <source>
        <dbReference type="ARBA" id="ARBA00012513"/>
    </source>
</evidence>